<dbReference type="Proteomes" id="UP001165306">
    <property type="component" value="Unassembled WGS sequence"/>
</dbReference>
<evidence type="ECO:0000313" key="2">
    <source>
        <dbReference type="Proteomes" id="UP001165306"/>
    </source>
</evidence>
<dbReference type="RefSeq" id="WP_284055404.1">
    <property type="nucleotide sequence ID" value="NZ_JAMSLR010000001.1"/>
</dbReference>
<comment type="caution">
    <text evidence="1">The sequence shown here is derived from an EMBL/GenBank/DDBJ whole genome shotgun (WGS) entry which is preliminary data.</text>
</comment>
<dbReference type="EMBL" id="JAMSLR010000001">
    <property type="protein sequence ID" value="MCM8747619.1"/>
    <property type="molecule type" value="Genomic_DNA"/>
</dbReference>
<accession>A0AA41W945</accession>
<gene>
    <name evidence="1" type="ORF">NET02_00505</name>
</gene>
<protein>
    <submittedName>
        <fullName evidence="1">Uncharacterized protein</fullName>
    </submittedName>
</protein>
<organism evidence="1 2">
    <name type="scientific">Thermalbibacter longus</name>
    <dbReference type="NCBI Taxonomy" id="2951981"/>
    <lineage>
        <taxon>Bacteria</taxon>
        <taxon>Pseudomonadati</taxon>
        <taxon>Thermomicrobiota</taxon>
        <taxon>Thermomicrobia</taxon>
        <taxon>Thermomicrobiales</taxon>
        <taxon>Thermomicrobiaceae</taxon>
        <taxon>Thermalbibacter</taxon>
    </lineage>
</organism>
<reference evidence="1" key="1">
    <citation type="submission" date="2022-06" db="EMBL/GenBank/DDBJ databases">
        <title>CFH 74404 Thermomicrobiaceae sp.</title>
        <authorList>
            <person name="Ming H."/>
            <person name="Li W.-J."/>
            <person name="Zhao Z."/>
        </authorList>
    </citation>
    <scope>NUCLEOTIDE SEQUENCE</scope>
    <source>
        <strain evidence="1">CFH 74404</strain>
    </source>
</reference>
<keyword evidence="2" id="KW-1185">Reference proteome</keyword>
<dbReference type="AlphaFoldDB" id="A0AA41W945"/>
<name>A0AA41W945_9BACT</name>
<sequence>MASLEAGEQPMTPEELAGWSCTWIPDPARPALEVACARRNRRQAGIGEPIEARLHLETGPRRIVRVRHRIWVVHDPAERQRMRWGEEEFTSLDDLRAWLQQVGLPAELSDSIANRVERLPTPVSRPA</sequence>
<evidence type="ECO:0000313" key="1">
    <source>
        <dbReference type="EMBL" id="MCM8747619.1"/>
    </source>
</evidence>
<proteinExistence type="predicted"/>